<dbReference type="Gene3D" id="3.30.70.60">
    <property type="match status" value="1"/>
</dbReference>
<dbReference type="GO" id="GO:0006412">
    <property type="term" value="P:translation"/>
    <property type="evidence" value="ECO:0007669"/>
    <property type="project" value="InterPro"/>
</dbReference>
<dbReference type="InterPro" id="IPR000529">
    <property type="entry name" value="Ribosomal_bS6"/>
</dbReference>
<proteinExistence type="inferred from homology"/>
<accession>A0AAV4ZZD8</accession>
<dbReference type="EMBL" id="BPWL01000001">
    <property type="protein sequence ID" value="GJJ06095.1"/>
    <property type="molecule type" value="Genomic_DNA"/>
</dbReference>
<organism evidence="2 3">
    <name type="scientific">Clathrus columnatus</name>
    <dbReference type="NCBI Taxonomy" id="1419009"/>
    <lineage>
        <taxon>Eukaryota</taxon>
        <taxon>Fungi</taxon>
        <taxon>Dikarya</taxon>
        <taxon>Basidiomycota</taxon>
        <taxon>Agaricomycotina</taxon>
        <taxon>Agaricomycetes</taxon>
        <taxon>Phallomycetidae</taxon>
        <taxon>Phallales</taxon>
        <taxon>Clathraceae</taxon>
        <taxon>Clathrus</taxon>
    </lineage>
</organism>
<dbReference type="InterPro" id="IPR014717">
    <property type="entry name" value="Transl_elong_EF1B/ribsomal_bS6"/>
</dbReference>
<keyword evidence="3" id="KW-1185">Reference proteome</keyword>
<dbReference type="AlphaFoldDB" id="A0AAV4ZZD8"/>
<dbReference type="PANTHER" id="PTHR21011">
    <property type="entry name" value="MITOCHONDRIAL 28S RIBOSOMAL PROTEIN S6"/>
    <property type="match status" value="1"/>
</dbReference>
<dbReference type="GO" id="GO:0003735">
    <property type="term" value="F:structural constituent of ribosome"/>
    <property type="evidence" value="ECO:0007669"/>
    <property type="project" value="InterPro"/>
</dbReference>
<evidence type="ECO:0000313" key="2">
    <source>
        <dbReference type="EMBL" id="GJJ06095.1"/>
    </source>
</evidence>
<protein>
    <recommendedName>
        <fullName evidence="4">Ribosomal protein S6</fullName>
    </recommendedName>
</protein>
<name>A0AAV4ZZD8_9AGAM</name>
<dbReference type="GO" id="GO:0005763">
    <property type="term" value="C:mitochondrial small ribosomal subunit"/>
    <property type="evidence" value="ECO:0007669"/>
    <property type="project" value="TreeGrafter"/>
</dbReference>
<reference evidence="2" key="1">
    <citation type="submission" date="2021-10" db="EMBL/GenBank/DDBJ databases">
        <title>De novo Genome Assembly of Clathrus columnatus (Basidiomycota, Fungi) Using Illumina and Nanopore Sequence Data.</title>
        <authorList>
            <person name="Ogiso-Tanaka E."/>
            <person name="Itagaki H."/>
            <person name="Hosoya T."/>
            <person name="Hosaka K."/>
        </authorList>
    </citation>
    <scope>NUCLEOTIDE SEQUENCE</scope>
    <source>
        <strain evidence="2">MO-923</strain>
    </source>
</reference>
<evidence type="ECO:0000313" key="3">
    <source>
        <dbReference type="Proteomes" id="UP001050691"/>
    </source>
</evidence>
<gene>
    <name evidence="2" type="ORF">Clacol_000284</name>
</gene>
<sequence>MPLYELFCIATHVQDYTLFKGLVTTCATRVMEGGGVVRKFYSFGTCTLPQVRLRKGIRSHNGDYWLMHFDANPTTMHALGKQLRKEPLVLRWNISKLGEKVEDIVSSERFQTMSLFKRFPMVQNSGKSK</sequence>
<dbReference type="SUPFAM" id="SSF54995">
    <property type="entry name" value="Ribosomal protein S6"/>
    <property type="match status" value="1"/>
</dbReference>
<evidence type="ECO:0000256" key="1">
    <source>
        <dbReference type="ARBA" id="ARBA00009512"/>
    </source>
</evidence>
<dbReference type="Proteomes" id="UP001050691">
    <property type="component" value="Unassembled WGS sequence"/>
</dbReference>
<dbReference type="CDD" id="cd15465">
    <property type="entry name" value="bS6_mito"/>
    <property type="match status" value="1"/>
</dbReference>
<dbReference type="GO" id="GO:0070181">
    <property type="term" value="F:small ribosomal subunit rRNA binding"/>
    <property type="evidence" value="ECO:0007669"/>
    <property type="project" value="TreeGrafter"/>
</dbReference>
<comment type="similarity">
    <text evidence="1">Belongs to the bacterial ribosomal protein bS6 family.</text>
</comment>
<comment type="caution">
    <text evidence="2">The sequence shown here is derived from an EMBL/GenBank/DDBJ whole genome shotgun (WGS) entry which is preliminary data.</text>
</comment>
<dbReference type="Pfam" id="PF01250">
    <property type="entry name" value="Ribosomal_S6"/>
    <property type="match status" value="1"/>
</dbReference>
<evidence type="ECO:0008006" key="4">
    <source>
        <dbReference type="Google" id="ProtNLM"/>
    </source>
</evidence>
<dbReference type="PANTHER" id="PTHR21011:SF1">
    <property type="entry name" value="SMALL RIBOSOMAL SUBUNIT PROTEIN BS6M"/>
    <property type="match status" value="1"/>
</dbReference>
<dbReference type="InterPro" id="IPR035980">
    <property type="entry name" value="Ribosomal_bS6_sf"/>
</dbReference>